<name>A0ACB8YNB5_9ASTR</name>
<protein>
    <submittedName>
        <fullName evidence="1">Uncharacterized protein</fullName>
    </submittedName>
</protein>
<proteinExistence type="predicted"/>
<accession>A0ACB8YNB5</accession>
<evidence type="ECO:0000313" key="1">
    <source>
        <dbReference type="EMBL" id="KAI3686772.1"/>
    </source>
</evidence>
<comment type="caution">
    <text evidence="1">The sequence shown here is derived from an EMBL/GenBank/DDBJ whole genome shotgun (WGS) entry which is preliminary data.</text>
</comment>
<gene>
    <name evidence="1" type="ORF">L1987_80459</name>
</gene>
<reference evidence="2" key="1">
    <citation type="journal article" date="2022" name="Mol. Ecol. Resour.">
        <title>The genomes of chicory, endive, great burdock and yacon provide insights into Asteraceae palaeo-polyploidization history and plant inulin production.</title>
        <authorList>
            <person name="Fan W."/>
            <person name="Wang S."/>
            <person name="Wang H."/>
            <person name="Wang A."/>
            <person name="Jiang F."/>
            <person name="Liu H."/>
            <person name="Zhao H."/>
            <person name="Xu D."/>
            <person name="Zhang Y."/>
        </authorList>
    </citation>
    <scope>NUCLEOTIDE SEQUENCE [LARGE SCALE GENOMIC DNA]</scope>
    <source>
        <strain evidence="2">cv. Yunnan</strain>
    </source>
</reference>
<evidence type="ECO:0000313" key="2">
    <source>
        <dbReference type="Proteomes" id="UP001056120"/>
    </source>
</evidence>
<sequence>MVASSTTTTPNSKVLSPSPAPANPNRAPLLPSGSDNNGRSLQRRPKSVTSRYLSYTASSKVVTDTKSSSNSVGSPRKRFPAPVVPVNNRRDQSVERRRSSTKTSARSLSVSFQGESFALPVSKVGKPENNVLRSRTPERKKTPATPGMVSEYWRSRQVSFMTMNADLTAEKMKLTGSETAGALRAKLEHNKLETICDNSDHPVSDTESISSGSTLGNIRGGGPRAIVVPARFWQETINLLRRVQPVPVSPPLLKNNSISECKVLIDGSKLPPRGSPFSPSPVSNLGNTASILSICADSKRGKVGEKKLVDAHVLRLLHNKHMQWRFANAKADAAMVVQRAGAQKSLYNAWVTISKLWHSVISKRQQMQQLNHNLKLHSLLKKQMLYLDNWDQIERDYSISLAGAIVVLESSSLCLPVLCGAKADIQNLKDAICSAVDVMETMAVSVCSLVTKMENVNSMATELATAMKTECSLLDQCNDLLSALTLLEVSLQAS</sequence>
<dbReference type="EMBL" id="CM042044">
    <property type="protein sequence ID" value="KAI3686772.1"/>
    <property type="molecule type" value="Genomic_DNA"/>
</dbReference>
<dbReference type="Proteomes" id="UP001056120">
    <property type="component" value="Linkage Group LG27"/>
</dbReference>
<keyword evidence="2" id="KW-1185">Reference proteome</keyword>
<reference evidence="1 2" key="2">
    <citation type="journal article" date="2022" name="Mol. Ecol. Resour.">
        <title>The genomes of chicory, endive, great burdock and yacon provide insights into Asteraceae paleo-polyploidization history and plant inulin production.</title>
        <authorList>
            <person name="Fan W."/>
            <person name="Wang S."/>
            <person name="Wang H."/>
            <person name="Wang A."/>
            <person name="Jiang F."/>
            <person name="Liu H."/>
            <person name="Zhao H."/>
            <person name="Xu D."/>
            <person name="Zhang Y."/>
        </authorList>
    </citation>
    <scope>NUCLEOTIDE SEQUENCE [LARGE SCALE GENOMIC DNA]</scope>
    <source>
        <strain evidence="2">cv. Yunnan</strain>
        <tissue evidence="1">Leaves</tissue>
    </source>
</reference>
<organism evidence="1 2">
    <name type="scientific">Smallanthus sonchifolius</name>
    <dbReference type="NCBI Taxonomy" id="185202"/>
    <lineage>
        <taxon>Eukaryota</taxon>
        <taxon>Viridiplantae</taxon>
        <taxon>Streptophyta</taxon>
        <taxon>Embryophyta</taxon>
        <taxon>Tracheophyta</taxon>
        <taxon>Spermatophyta</taxon>
        <taxon>Magnoliopsida</taxon>
        <taxon>eudicotyledons</taxon>
        <taxon>Gunneridae</taxon>
        <taxon>Pentapetalae</taxon>
        <taxon>asterids</taxon>
        <taxon>campanulids</taxon>
        <taxon>Asterales</taxon>
        <taxon>Asteraceae</taxon>
        <taxon>Asteroideae</taxon>
        <taxon>Heliantheae alliance</taxon>
        <taxon>Millerieae</taxon>
        <taxon>Smallanthus</taxon>
    </lineage>
</organism>